<protein>
    <submittedName>
        <fullName evidence="13">Oidioi.mRNA.OKI2018_I69.PAR.g9804.t1.cds</fullName>
    </submittedName>
</protein>
<feature type="domain" description="Galactosyltransferase C-terminal" evidence="11">
    <location>
        <begin position="85"/>
        <end position="126"/>
    </location>
</feature>
<dbReference type="EMBL" id="OU015568">
    <property type="protein sequence ID" value="CAG5081168.1"/>
    <property type="molecule type" value="Genomic_DNA"/>
</dbReference>
<sequence>MIQFSLHRQNNHFAVYSVNQANDGSPFNRAKLLNIGFDVAKDDGFDCFFFHDVDLVPENDKNIYECLDTPRHYSGYIDKFNYKLPNEYWGWGGEDDDLERRTIGGAKYKLVRPSPQITRYKMIKHDHETSNKPNPNRVKLLKAWNKHNQFDGLNSLNYELIERNSEVFYRNITVDLKYEERIPLQELLGNG</sequence>
<name>A0ABN7RMD5_OIKDI</name>
<keyword evidence="7" id="KW-0735">Signal-anchor</keyword>
<dbReference type="InterPro" id="IPR027791">
    <property type="entry name" value="Galactosyl_T_C"/>
</dbReference>
<organism evidence="13 14">
    <name type="scientific">Oikopleura dioica</name>
    <name type="common">Tunicate</name>
    <dbReference type="NCBI Taxonomy" id="34765"/>
    <lineage>
        <taxon>Eukaryota</taxon>
        <taxon>Metazoa</taxon>
        <taxon>Chordata</taxon>
        <taxon>Tunicata</taxon>
        <taxon>Appendicularia</taxon>
        <taxon>Copelata</taxon>
        <taxon>Oikopleuridae</taxon>
        <taxon>Oikopleura</taxon>
    </lineage>
</organism>
<evidence type="ECO:0000256" key="5">
    <source>
        <dbReference type="ARBA" id="ARBA00022679"/>
    </source>
</evidence>
<keyword evidence="10" id="KW-0325">Glycoprotein</keyword>
<evidence type="ECO:0000256" key="2">
    <source>
        <dbReference type="ARBA" id="ARBA00004922"/>
    </source>
</evidence>
<dbReference type="InterPro" id="IPR029044">
    <property type="entry name" value="Nucleotide-diphossugar_trans"/>
</dbReference>
<dbReference type="InterPro" id="IPR027995">
    <property type="entry name" value="Galactosyl_T_N"/>
</dbReference>
<comment type="pathway">
    <text evidence="2">Protein modification; protein glycosylation.</text>
</comment>
<evidence type="ECO:0000313" key="13">
    <source>
        <dbReference type="EMBL" id="CAG5081168.1"/>
    </source>
</evidence>
<evidence type="ECO:0000256" key="8">
    <source>
        <dbReference type="ARBA" id="ARBA00022989"/>
    </source>
</evidence>
<comment type="similarity">
    <text evidence="3">Belongs to the glycosyltransferase 7 family.</text>
</comment>
<evidence type="ECO:0000256" key="9">
    <source>
        <dbReference type="ARBA" id="ARBA00023136"/>
    </source>
</evidence>
<keyword evidence="9" id="KW-0472">Membrane</keyword>
<dbReference type="PANTHER" id="PTHR19300:SF57">
    <property type="entry name" value="BETA-1,4-N-ACETYLGALACTOSAMINYLTRANSFERASE"/>
    <property type="match status" value="1"/>
</dbReference>
<dbReference type="PRINTS" id="PR02050">
    <property type="entry name" value="B14GALTRFASE"/>
</dbReference>
<dbReference type="SUPFAM" id="SSF53448">
    <property type="entry name" value="Nucleotide-diphospho-sugar transferases"/>
    <property type="match status" value="1"/>
</dbReference>
<keyword evidence="6" id="KW-0812">Transmembrane</keyword>
<keyword evidence="14" id="KW-1185">Reference proteome</keyword>
<dbReference type="Pfam" id="PF13733">
    <property type="entry name" value="Glyco_transf_7N"/>
    <property type="match status" value="1"/>
</dbReference>
<evidence type="ECO:0000256" key="3">
    <source>
        <dbReference type="ARBA" id="ARBA00005735"/>
    </source>
</evidence>
<dbReference type="Proteomes" id="UP001158576">
    <property type="component" value="Chromosome PAR"/>
</dbReference>
<feature type="domain" description="Galactosyltransferase N-terminal" evidence="12">
    <location>
        <begin position="5"/>
        <end position="66"/>
    </location>
</feature>
<evidence type="ECO:0000256" key="4">
    <source>
        <dbReference type="ARBA" id="ARBA00022676"/>
    </source>
</evidence>
<proteinExistence type="inferred from homology"/>
<keyword evidence="4" id="KW-0328">Glycosyltransferase</keyword>
<dbReference type="Gene3D" id="3.90.550.10">
    <property type="entry name" value="Spore Coat Polysaccharide Biosynthesis Protein SpsA, Chain A"/>
    <property type="match status" value="2"/>
</dbReference>
<evidence type="ECO:0000259" key="12">
    <source>
        <dbReference type="Pfam" id="PF13733"/>
    </source>
</evidence>
<keyword evidence="5" id="KW-0808">Transferase</keyword>
<evidence type="ECO:0000256" key="1">
    <source>
        <dbReference type="ARBA" id="ARBA00004606"/>
    </source>
</evidence>
<reference evidence="13 14" key="1">
    <citation type="submission" date="2021-04" db="EMBL/GenBank/DDBJ databases">
        <authorList>
            <person name="Bliznina A."/>
        </authorList>
    </citation>
    <scope>NUCLEOTIDE SEQUENCE [LARGE SCALE GENOMIC DNA]</scope>
</reference>
<keyword evidence="8" id="KW-1133">Transmembrane helix</keyword>
<accession>A0ABN7RMD5</accession>
<evidence type="ECO:0000313" key="14">
    <source>
        <dbReference type="Proteomes" id="UP001158576"/>
    </source>
</evidence>
<evidence type="ECO:0000256" key="6">
    <source>
        <dbReference type="ARBA" id="ARBA00022692"/>
    </source>
</evidence>
<comment type="subcellular location">
    <subcellularLocation>
        <location evidence="1">Membrane</location>
        <topology evidence="1">Single-pass type II membrane protein</topology>
    </subcellularLocation>
</comment>
<dbReference type="Pfam" id="PF02709">
    <property type="entry name" value="Glyco_transf_7C"/>
    <property type="match status" value="1"/>
</dbReference>
<evidence type="ECO:0000256" key="10">
    <source>
        <dbReference type="ARBA" id="ARBA00023180"/>
    </source>
</evidence>
<evidence type="ECO:0000256" key="7">
    <source>
        <dbReference type="ARBA" id="ARBA00022968"/>
    </source>
</evidence>
<evidence type="ECO:0000259" key="11">
    <source>
        <dbReference type="Pfam" id="PF02709"/>
    </source>
</evidence>
<gene>
    <name evidence="13" type="ORF">OKIOD_LOCUS1362</name>
</gene>
<dbReference type="InterPro" id="IPR003859">
    <property type="entry name" value="Galactosyl_T"/>
</dbReference>
<dbReference type="PANTHER" id="PTHR19300">
    <property type="entry name" value="BETA-1,4-GALACTOSYLTRANSFERASE"/>
    <property type="match status" value="1"/>
</dbReference>